<accession>A0AAG5D8U8</accession>
<evidence type="ECO:0000313" key="2">
    <source>
        <dbReference type="EnsemblMetazoa" id="ENSAATROPP007300"/>
    </source>
</evidence>
<dbReference type="AlphaFoldDB" id="A0AAG5D8U8"/>
<dbReference type="EnsemblMetazoa" id="ENSAATROPT008128">
    <property type="protein sequence ID" value="ENSAATROPP007300"/>
    <property type="gene ID" value="ENSAATROPG006616"/>
</dbReference>
<feature type="region of interest" description="Disordered" evidence="1">
    <location>
        <begin position="105"/>
        <end position="129"/>
    </location>
</feature>
<name>A0AAG5D8U8_ANOAO</name>
<dbReference type="Proteomes" id="UP000075880">
    <property type="component" value="Unassembled WGS sequence"/>
</dbReference>
<proteinExistence type="predicted"/>
<evidence type="ECO:0000313" key="3">
    <source>
        <dbReference type="Proteomes" id="UP000075880"/>
    </source>
</evidence>
<feature type="compositionally biased region" description="Basic and acidic residues" evidence="1">
    <location>
        <begin position="106"/>
        <end position="129"/>
    </location>
</feature>
<reference evidence="2" key="1">
    <citation type="submission" date="2024-04" db="UniProtKB">
        <authorList>
            <consortium name="EnsemblMetazoa"/>
        </authorList>
    </citation>
    <scope>IDENTIFICATION</scope>
    <source>
        <strain evidence="2">EBRO</strain>
    </source>
</reference>
<sequence>MVIVRRFLAVITQTTFHQVSFCGVSLRERLELIVNRLHHSHHAQHRDGDREDGHHRHPLRDGVLPVDPLLVRQHNRHHAQHVAHRPGEVVAQLRVDRLDAATQLNREQRRQSVDERQCEEHEGNQPHDAVRRAEVAPVGRVAEVDLQRDANDAARATDDLHQPVHGALVRVGQFLGPAVATVE</sequence>
<protein>
    <submittedName>
        <fullName evidence="2">Uncharacterized protein</fullName>
    </submittedName>
</protein>
<organism evidence="2 3">
    <name type="scientific">Anopheles atroparvus</name>
    <name type="common">European mosquito</name>
    <dbReference type="NCBI Taxonomy" id="41427"/>
    <lineage>
        <taxon>Eukaryota</taxon>
        <taxon>Metazoa</taxon>
        <taxon>Ecdysozoa</taxon>
        <taxon>Arthropoda</taxon>
        <taxon>Hexapoda</taxon>
        <taxon>Insecta</taxon>
        <taxon>Pterygota</taxon>
        <taxon>Neoptera</taxon>
        <taxon>Endopterygota</taxon>
        <taxon>Diptera</taxon>
        <taxon>Nematocera</taxon>
        <taxon>Culicoidea</taxon>
        <taxon>Culicidae</taxon>
        <taxon>Anophelinae</taxon>
        <taxon>Anopheles</taxon>
    </lineage>
</organism>
<keyword evidence="3" id="KW-1185">Reference proteome</keyword>
<evidence type="ECO:0000256" key="1">
    <source>
        <dbReference type="SAM" id="MobiDB-lite"/>
    </source>
</evidence>